<name>A0A9P4PWP6_9PLEO</name>
<accession>A0A9P4PWP6</accession>
<dbReference type="InterPro" id="IPR007751">
    <property type="entry name" value="DUF676_lipase-like"/>
</dbReference>
<dbReference type="InterPro" id="IPR029058">
    <property type="entry name" value="AB_hydrolase_fold"/>
</dbReference>
<dbReference type="EMBL" id="MU001493">
    <property type="protein sequence ID" value="KAF2450718.1"/>
    <property type="molecule type" value="Genomic_DNA"/>
</dbReference>
<dbReference type="OrthoDB" id="5592486at2759"/>
<protein>
    <submittedName>
        <fullName evidence="3">Triacylglycerol lipase</fullName>
    </submittedName>
</protein>
<evidence type="ECO:0000259" key="2">
    <source>
        <dbReference type="Pfam" id="PF05057"/>
    </source>
</evidence>
<dbReference type="Proteomes" id="UP000799764">
    <property type="component" value="Unassembled WGS sequence"/>
</dbReference>
<evidence type="ECO:0000313" key="4">
    <source>
        <dbReference type="Proteomes" id="UP000799764"/>
    </source>
</evidence>
<gene>
    <name evidence="3" type="ORF">P171DRAFT_427033</name>
</gene>
<evidence type="ECO:0000256" key="1">
    <source>
        <dbReference type="ARBA" id="ARBA00007920"/>
    </source>
</evidence>
<dbReference type="PANTHER" id="PTHR11440">
    <property type="entry name" value="LECITHIN-CHOLESTEROL ACYLTRANSFERASE-RELATED"/>
    <property type="match status" value="1"/>
</dbReference>
<reference evidence="3" key="1">
    <citation type="journal article" date="2020" name="Stud. Mycol.">
        <title>101 Dothideomycetes genomes: a test case for predicting lifestyles and emergence of pathogens.</title>
        <authorList>
            <person name="Haridas S."/>
            <person name="Albert R."/>
            <person name="Binder M."/>
            <person name="Bloem J."/>
            <person name="Labutti K."/>
            <person name="Salamov A."/>
            <person name="Andreopoulos B."/>
            <person name="Baker S."/>
            <person name="Barry K."/>
            <person name="Bills G."/>
            <person name="Bluhm B."/>
            <person name="Cannon C."/>
            <person name="Castanera R."/>
            <person name="Culley D."/>
            <person name="Daum C."/>
            <person name="Ezra D."/>
            <person name="Gonzalez J."/>
            <person name="Henrissat B."/>
            <person name="Kuo A."/>
            <person name="Liang C."/>
            <person name="Lipzen A."/>
            <person name="Lutzoni F."/>
            <person name="Magnuson J."/>
            <person name="Mondo S."/>
            <person name="Nolan M."/>
            <person name="Ohm R."/>
            <person name="Pangilinan J."/>
            <person name="Park H.-J."/>
            <person name="Ramirez L."/>
            <person name="Alfaro M."/>
            <person name="Sun H."/>
            <person name="Tritt A."/>
            <person name="Yoshinaga Y."/>
            <person name="Zwiers L.-H."/>
            <person name="Turgeon B."/>
            <person name="Goodwin S."/>
            <person name="Spatafora J."/>
            <person name="Crous P."/>
            <person name="Grigoriev I."/>
        </authorList>
    </citation>
    <scope>NUCLEOTIDE SEQUENCE</scope>
    <source>
        <strain evidence="3">CBS 690.94</strain>
    </source>
</reference>
<proteinExistence type="inferred from homology"/>
<evidence type="ECO:0000313" key="3">
    <source>
        <dbReference type="EMBL" id="KAF2450718.1"/>
    </source>
</evidence>
<dbReference type="Gene3D" id="3.40.50.1820">
    <property type="entry name" value="alpha/beta hydrolase"/>
    <property type="match status" value="1"/>
</dbReference>
<feature type="domain" description="DUF676" evidence="2">
    <location>
        <begin position="63"/>
        <end position="181"/>
    </location>
</feature>
<dbReference type="Pfam" id="PF05057">
    <property type="entry name" value="DUF676"/>
    <property type="match status" value="1"/>
</dbReference>
<sequence length="326" mass="36669">MIRPIVHARLCSLRTSHRAIFIPYVRRAFSNAQTRKEDPRLQDIGRSLQDEYAVVREKYDTPKHTVVLAHGLLGFDELRLAGQFLPGIQYWRGIKDALAEKGIEVIVAAVPPSGSIEARAARLADDIAQKAQGKAVNIIAHSMVGLDSRYMISRLKPGNIKILSLTTIATPHRGSAFADYMFDTIGPRQIRRLYRIMEYFGLETGAFSQLTRKYMKEEFNPKTPDVEGIKYYSYGASLEPSSWSVFALSHSVIKQREGGINDGLVSVASSQWGDYKGTLVGVSHLDLINWTNRLKWFLWELTGSKRNFNAVAFYLDIADMLAKEGL</sequence>
<comment type="similarity">
    <text evidence="1">Belongs to the putative lipase ROG1 family.</text>
</comment>
<comment type="caution">
    <text evidence="3">The sequence shown here is derived from an EMBL/GenBank/DDBJ whole genome shotgun (WGS) entry which is preliminary data.</text>
</comment>
<keyword evidence="4" id="KW-1185">Reference proteome</keyword>
<dbReference type="AlphaFoldDB" id="A0A9P4PWP6"/>
<organism evidence="3 4">
    <name type="scientific">Karstenula rhodostoma CBS 690.94</name>
    <dbReference type="NCBI Taxonomy" id="1392251"/>
    <lineage>
        <taxon>Eukaryota</taxon>
        <taxon>Fungi</taxon>
        <taxon>Dikarya</taxon>
        <taxon>Ascomycota</taxon>
        <taxon>Pezizomycotina</taxon>
        <taxon>Dothideomycetes</taxon>
        <taxon>Pleosporomycetidae</taxon>
        <taxon>Pleosporales</taxon>
        <taxon>Massarineae</taxon>
        <taxon>Didymosphaeriaceae</taxon>
        <taxon>Karstenula</taxon>
    </lineage>
</organism>
<dbReference type="SUPFAM" id="SSF53474">
    <property type="entry name" value="alpha/beta-Hydrolases"/>
    <property type="match status" value="1"/>
</dbReference>